<evidence type="ECO:0000256" key="1">
    <source>
        <dbReference type="SAM" id="MobiDB-lite"/>
    </source>
</evidence>
<dbReference type="Gene3D" id="3.30.450.20">
    <property type="entry name" value="PAS domain"/>
    <property type="match status" value="1"/>
</dbReference>
<accession>A0A4V3A3V2</accession>
<gene>
    <name evidence="2" type="ORF">C5L31_000677</name>
</gene>
<name>A0A4V3A3V2_9LACO</name>
<comment type="caution">
    <text evidence="2">The sequence shown here is derived from an EMBL/GenBank/DDBJ whole genome shotgun (WGS) entry which is preliminary data.</text>
</comment>
<reference evidence="2 3" key="1">
    <citation type="journal article" date="2019" name="Appl. Microbiol. Biotechnol.">
        <title>Uncovering carbohydrate metabolism through a genotype-phenotype association study of 56 lactic acid bacteria genomes.</title>
        <authorList>
            <person name="Buron-Moles G."/>
            <person name="Chailyan A."/>
            <person name="Dolejs I."/>
            <person name="Forster J."/>
            <person name="Miks M.H."/>
        </authorList>
    </citation>
    <scope>NUCLEOTIDE SEQUENCE [LARGE SCALE GENOMIC DNA]</scope>
    <source>
        <strain evidence="2 3">ATCC 49373</strain>
    </source>
</reference>
<protein>
    <submittedName>
        <fullName evidence="2">Uncharacterized protein</fullName>
    </submittedName>
</protein>
<keyword evidence="3" id="KW-1185">Reference proteome</keyword>
<dbReference type="Proteomes" id="UP000294854">
    <property type="component" value="Unassembled WGS sequence"/>
</dbReference>
<feature type="region of interest" description="Disordered" evidence="1">
    <location>
        <begin position="198"/>
        <end position="258"/>
    </location>
</feature>
<organism evidence="2 3">
    <name type="scientific">Secundilactobacillus malefermentans</name>
    <dbReference type="NCBI Taxonomy" id="176292"/>
    <lineage>
        <taxon>Bacteria</taxon>
        <taxon>Bacillati</taxon>
        <taxon>Bacillota</taxon>
        <taxon>Bacilli</taxon>
        <taxon>Lactobacillales</taxon>
        <taxon>Lactobacillaceae</taxon>
        <taxon>Secundilactobacillus</taxon>
    </lineage>
</organism>
<proteinExistence type="predicted"/>
<evidence type="ECO:0000313" key="3">
    <source>
        <dbReference type="Proteomes" id="UP000294854"/>
    </source>
</evidence>
<sequence>MSENDFSHIELDNGNVEDLTASGKSKATVEGVDMNADDWVEQAAKKVNAAEGKDYVKLDRGILTVDQLNNFLNSMPMELTYADDNNQFIYYNNMVPHDDMLAPRWPKQAGDPMSAVHPARAVKHVAQVINGLRTGEKASFQMPVPGNGPDRYIIHNYIGMHDKDGDYAGVNEQVLDIMPEIKWYLAKTGQKLVPDPDAVTGASVKGGPADTATAASGAEPEPAAKPDTSTGASDAAPAPKPEPKPEPKPDTSTGASEG</sequence>
<dbReference type="Pfam" id="PF13596">
    <property type="entry name" value="PAS_10"/>
    <property type="match status" value="1"/>
</dbReference>
<evidence type="ECO:0000313" key="2">
    <source>
        <dbReference type="EMBL" id="TDG77241.1"/>
    </source>
</evidence>
<dbReference type="OrthoDB" id="9812295at2"/>
<dbReference type="RefSeq" id="WP_010619396.1">
    <property type="nucleotide sequence ID" value="NZ_PUFO01000052.1"/>
</dbReference>
<dbReference type="AlphaFoldDB" id="A0A4V3A3V2"/>
<dbReference type="STRING" id="1122149.FD44_GL001185"/>
<dbReference type="EMBL" id="PUFO01000052">
    <property type="protein sequence ID" value="TDG77241.1"/>
    <property type="molecule type" value="Genomic_DNA"/>
</dbReference>